<dbReference type="RefSeq" id="WP_076837135.1">
    <property type="nucleotide sequence ID" value="NZ_CP019434.1"/>
</dbReference>
<evidence type="ECO:0008006" key="5">
    <source>
        <dbReference type="Google" id="ProtNLM"/>
    </source>
</evidence>
<dbReference type="OrthoDB" id="9795292at2"/>
<dbReference type="InterPro" id="IPR014345">
    <property type="entry name" value="XrtA_polysacc_chain"/>
</dbReference>
<dbReference type="EMBL" id="CP019434">
    <property type="protein sequence ID" value="APZ43495.1"/>
    <property type="molecule type" value="Genomic_DNA"/>
</dbReference>
<evidence type="ECO:0000256" key="2">
    <source>
        <dbReference type="SAM" id="Phobius"/>
    </source>
</evidence>
<evidence type="ECO:0000313" key="3">
    <source>
        <dbReference type="EMBL" id="APZ43495.1"/>
    </source>
</evidence>
<feature type="coiled-coil region" evidence="1">
    <location>
        <begin position="167"/>
        <end position="237"/>
    </location>
</feature>
<name>A0A1P8UI16_9GAMM</name>
<dbReference type="Proteomes" id="UP000243807">
    <property type="component" value="Chromosome"/>
</dbReference>
<sequence>MHEVLDRLLMELRNAWRFRWPALGIAWVVALAGWVYVYSLPNVYQAHAKVHVDTASILRPLLNGLAIQPDLNQEVRLLTKTLLNRANLEQVARKSNLDLGALSPTGKDALLRGLAHSIHIQGLGQDLYRINYASTDPSTAQAVVQQVLNIMMADALGNTNQSSTAAQNFLQAQVTDYANKLNKAEQSLAKFKRENIGYLPNESGNYFSSLQSAQQKLADLKNELAIAQTQYAALKSQTRPMLRPDSDPLIAALNKQILSDERSLNDMLTQYTSAYPGVIALRERIKLEKQQRTQMVKQFMQGNGQAAQPDSIAYQNLLQQQSEAAVKIQTLQQKIQQTQGAITGLKSGADKLTSVEAELGALTRNYNVTRKKYDQLLNRLYTAQLSQSAQQSGNPLKFQVIEPPVKPLLPAGPKRHLMSLVVLVGALGAGLAFAYLLALLKPVFMTRSDLSETLGLPVIGAVSLAATNSYLRARRVGVMGFALATIVLLVGGVAVAAFANHGAQLLHTKL</sequence>
<keyword evidence="2" id="KW-1133">Transmembrane helix</keyword>
<dbReference type="InterPro" id="IPR050445">
    <property type="entry name" value="Bact_polysacc_biosynth/exp"/>
</dbReference>
<feature type="transmembrane region" description="Helical" evidence="2">
    <location>
        <begin position="20"/>
        <end position="39"/>
    </location>
</feature>
<dbReference type="NCBIfam" id="TIGR03007">
    <property type="entry name" value="pepcterm_ChnLen"/>
    <property type="match status" value="1"/>
</dbReference>
<accession>A0A1P8UI16</accession>
<organism evidence="3 4">
    <name type="scientific">Acidihalobacter ferrooxydans</name>
    <dbReference type="NCBI Taxonomy" id="1765967"/>
    <lineage>
        <taxon>Bacteria</taxon>
        <taxon>Pseudomonadati</taxon>
        <taxon>Pseudomonadota</taxon>
        <taxon>Gammaproteobacteria</taxon>
        <taxon>Chromatiales</taxon>
        <taxon>Ectothiorhodospiraceae</taxon>
        <taxon>Acidihalobacter</taxon>
    </lineage>
</organism>
<evidence type="ECO:0000313" key="4">
    <source>
        <dbReference type="Proteomes" id="UP000243807"/>
    </source>
</evidence>
<evidence type="ECO:0000256" key="1">
    <source>
        <dbReference type="SAM" id="Coils"/>
    </source>
</evidence>
<keyword evidence="1" id="KW-0175">Coiled coil</keyword>
<gene>
    <name evidence="3" type="ORF">BW247_10675</name>
</gene>
<dbReference type="PANTHER" id="PTHR32309">
    <property type="entry name" value="TYROSINE-PROTEIN KINASE"/>
    <property type="match status" value="1"/>
</dbReference>
<dbReference type="KEGG" id="afy:BW247_10675"/>
<keyword evidence="4" id="KW-1185">Reference proteome</keyword>
<feature type="transmembrane region" description="Helical" evidence="2">
    <location>
        <begin position="417"/>
        <end position="438"/>
    </location>
</feature>
<keyword evidence="2" id="KW-0472">Membrane</keyword>
<protein>
    <recommendedName>
        <fullName evidence="5">Tyrosine kinase G-rich domain-containing protein</fullName>
    </recommendedName>
</protein>
<keyword evidence="2" id="KW-0812">Transmembrane</keyword>
<reference evidence="3 4" key="1">
    <citation type="submission" date="2017-01" db="EMBL/GenBank/DDBJ databases">
        <title>Draft sequence of Acidihalobacter ferrooxidans strain DSM 14175 (strain V8).</title>
        <authorList>
            <person name="Khaleque H.N."/>
            <person name="Ramsay J.P."/>
            <person name="Murphy R.J.T."/>
            <person name="Kaksonen A.H."/>
            <person name="Boxall N.J."/>
            <person name="Watkin E.L.J."/>
        </authorList>
    </citation>
    <scope>NUCLEOTIDE SEQUENCE [LARGE SCALE GENOMIC DNA]</scope>
    <source>
        <strain evidence="3 4">V8</strain>
    </source>
</reference>
<feature type="transmembrane region" description="Helical" evidence="2">
    <location>
        <begin position="478"/>
        <end position="499"/>
    </location>
</feature>
<proteinExistence type="predicted"/>
<dbReference type="PANTHER" id="PTHR32309:SF31">
    <property type="entry name" value="CAPSULAR EXOPOLYSACCHARIDE FAMILY"/>
    <property type="match status" value="1"/>
</dbReference>
<dbReference type="AlphaFoldDB" id="A0A1P8UI16"/>
<dbReference type="STRING" id="1765967.BW247_10675"/>